<proteinExistence type="evidence at transcript level"/>
<dbReference type="InterPro" id="IPR007110">
    <property type="entry name" value="Ig-like_dom"/>
</dbReference>
<feature type="domain" description="Ig-like" evidence="5">
    <location>
        <begin position="128"/>
        <end position="218"/>
    </location>
</feature>
<feature type="domain" description="Ig-like" evidence="5">
    <location>
        <begin position="35"/>
        <end position="125"/>
    </location>
</feature>
<dbReference type="InterPro" id="IPR051170">
    <property type="entry name" value="Neural/epithelial_adhesion"/>
</dbReference>
<name>A0A090X8X8_IXORI</name>
<evidence type="ECO:0000256" key="2">
    <source>
        <dbReference type="ARBA" id="ARBA00023157"/>
    </source>
</evidence>
<evidence type="ECO:0000256" key="1">
    <source>
        <dbReference type="ARBA" id="ARBA00022737"/>
    </source>
</evidence>
<dbReference type="EMBL" id="GBIH01001684">
    <property type="protein sequence ID" value="JAC93026.1"/>
    <property type="molecule type" value="mRNA"/>
</dbReference>
<feature type="non-terminal residue" evidence="6">
    <location>
        <position position="1"/>
    </location>
</feature>
<keyword evidence="1" id="KW-0677">Repeat</keyword>
<dbReference type="Gene3D" id="2.60.40.10">
    <property type="entry name" value="Immunoglobulins"/>
    <property type="match status" value="2"/>
</dbReference>
<dbReference type="InterPro" id="IPR036179">
    <property type="entry name" value="Ig-like_dom_sf"/>
</dbReference>
<evidence type="ECO:0000259" key="5">
    <source>
        <dbReference type="PROSITE" id="PS50835"/>
    </source>
</evidence>
<dbReference type="InterPro" id="IPR013783">
    <property type="entry name" value="Ig-like_fold"/>
</dbReference>
<feature type="region of interest" description="Disordered" evidence="4">
    <location>
        <begin position="256"/>
        <end position="285"/>
    </location>
</feature>
<dbReference type="AlphaFoldDB" id="A0A090X8X8"/>
<dbReference type="GO" id="GO:0043005">
    <property type="term" value="C:neuron projection"/>
    <property type="evidence" value="ECO:0007669"/>
    <property type="project" value="TreeGrafter"/>
</dbReference>
<evidence type="ECO:0000313" key="6">
    <source>
        <dbReference type="EMBL" id="JAC93026.1"/>
    </source>
</evidence>
<dbReference type="InterPro" id="IPR013098">
    <property type="entry name" value="Ig_I-set"/>
</dbReference>
<keyword evidence="2" id="KW-1015">Disulfide bond</keyword>
<dbReference type="SUPFAM" id="SSF48726">
    <property type="entry name" value="Immunoglobulin"/>
    <property type="match status" value="2"/>
</dbReference>
<sequence length="379" mass="42332">AKINNASELNYGNYTCVSQNKYGIAMSTVEISGKPTLETTIQWTRGVDGSRMVELVCEVFSANARRTDWLRSDGSPLVHGEFVHLFVDGNKHTAKLKNVSELDYGNYTCLSQNKYGIAISTVEVSGKPTLRTSVHWTRNLDGSRGAELVCTVDSANPSRTKWLGNDGSPLRPDEYLQLYVDKNNHRVKFNNASELNYGNYTCVSQNKYGIAMSTVEMSGKPNLRTNIKWKRNSDGSRSAELVCTVDSANPSRTKWLGNDGSPLLPRRIHPTLRRPENRPQGQDQQCKRTELRQLHLPLPKQIRHCHEHCTRCRASHPWKRSYGGHAVSMAAPLQNFFARFTAPVQVAQFGCAVTLPHWSTASPCSSPLQMTTTQSSSTM</sequence>
<evidence type="ECO:0000256" key="3">
    <source>
        <dbReference type="ARBA" id="ARBA00023319"/>
    </source>
</evidence>
<dbReference type="FunFam" id="2.60.40.10:FF:003218">
    <property type="match status" value="1"/>
</dbReference>
<evidence type="ECO:0000256" key="4">
    <source>
        <dbReference type="SAM" id="MobiDB-lite"/>
    </source>
</evidence>
<dbReference type="CDD" id="cd00096">
    <property type="entry name" value="Ig"/>
    <property type="match status" value="2"/>
</dbReference>
<keyword evidence="3" id="KW-0393">Immunoglobulin domain</keyword>
<dbReference type="PROSITE" id="PS50835">
    <property type="entry name" value="IG_LIKE"/>
    <property type="match status" value="2"/>
</dbReference>
<dbReference type="PANTHER" id="PTHR12231">
    <property type="entry name" value="CTX-RELATED TYPE I TRANSMEMBRANE PROTEIN"/>
    <property type="match status" value="1"/>
</dbReference>
<reference evidence="6" key="1">
    <citation type="journal article" date="2015" name="PLoS Negl. Trop. Dis.">
        <title>Deep Sequencing Analysis of the Ixodes ricinus Haemocytome.</title>
        <authorList>
            <person name="Kotsyfakis M."/>
            <person name="Kopacek P."/>
            <person name="Franta Z."/>
            <person name="Pedra J.H."/>
            <person name="Ribeiro J.M."/>
        </authorList>
    </citation>
    <scope>NUCLEOTIDE SEQUENCE</scope>
</reference>
<protein>
    <submittedName>
        <fullName evidence="6">Putative neural cell adhesion molecule l1</fullName>
    </submittedName>
</protein>
<dbReference type="PANTHER" id="PTHR12231:SF253">
    <property type="entry name" value="DPR-INTERACTING PROTEIN ETA, ISOFORM B-RELATED"/>
    <property type="match status" value="1"/>
</dbReference>
<organism evidence="6">
    <name type="scientific">Ixodes ricinus</name>
    <name type="common">Common tick</name>
    <name type="synonym">Acarus ricinus</name>
    <dbReference type="NCBI Taxonomy" id="34613"/>
    <lineage>
        <taxon>Eukaryota</taxon>
        <taxon>Metazoa</taxon>
        <taxon>Ecdysozoa</taxon>
        <taxon>Arthropoda</taxon>
        <taxon>Chelicerata</taxon>
        <taxon>Arachnida</taxon>
        <taxon>Acari</taxon>
        <taxon>Parasitiformes</taxon>
        <taxon>Ixodida</taxon>
        <taxon>Ixodoidea</taxon>
        <taxon>Ixodidae</taxon>
        <taxon>Ixodinae</taxon>
        <taxon>Ixodes</taxon>
    </lineage>
</organism>
<dbReference type="Pfam" id="PF07679">
    <property type="entry name" value="I-set"/>
    <property type="match status" value="2"/>
</dbReference>
<accession>A0A090X8X8</accession>